<feature type="region of interest" description="Disordered" evidence="1">
    <location>
        <begin position="1"/>
        <end position="42"/>
    </location>
</feature>
<protein>
    <submittedName>
        <fullName evidence="2">Uncharacterized protein</fullName>
    </submittedName>
</protein>
<reference evidence="2 3" key="1">
    <citation type="journal article" date="2016" name="Nat. Commun.">
        <title>Thousands of microbial genomes shed light on interconnected biogeochemical processes in an aquifer system.</title>
        <authorList>
            <person name="Anantharaman K."/>
            <person name="Brown C.T."/>
            <person name="Hug L.A."/>
            <person name="Sharon I."/>
            <person name="Castelle C.J."/>
            <person name="Probst A.J."/>
            <person name="Thomas B.C."/>
            <person name="Singh A."/>
            <person name="Wilkins M.J."/>
            <person name="Karaoz U."/>
            <person name="Brodie E.L."/>
            <person name="Williams K.H."/>
            <person name="Hubbard S.S."/>
            <person name="Banfield J.F."/>
        </authorList>
    </citation>
    <scope>NUCLEOTIDE SEQUENCE [LARGE SCALE GENOMIC DNA]</scope>
</reference>
<organism evidence="2 3">
    <name type="scientific">Candidatus Harrisonbacteria bacterium RIFCSPHIGHO2_12_FULL_48_16</name>
    <dbReference type="NCBI Taxonomy" id="1798405"/>
    <lineage>
        <taxon>Bacteria</taxon>
        <taxon>Candidatus Harrisoniibacteriota</taxon>
    </lineage>
</organism>
<dbReference type="AlphaFoldDB" id="A0A1G1ZFQ8"/>
<dbReference type="STRING" id="1798405.A3E64_01635"/>
<dbReference type="EMBL" id="MHJH01000039">
    <property type="protein sequence ID" value="OGY63393.1"/>
    <property type="molecule type" value="Genomic_DNA"/>
</dbReference>
<evidence type="ECO:0000313" key="3">
    <source>
        <dbReference type="Proteomes" id="UP000177174"/>
    </source>
</evidence>
<gene>
    <name evidence="2" type="ORF">A3E64_01635</name>
</gene>
<name>A0A1G1ZFQ8_9BACT</name>
<proteinExistence type="predicted"/>
<evidence type="ECO:0000313" key="2">
    <source>
        <dbReference type="EMBL" id="OGY63393.1"/>
    </source>
</evidence>
<evidence type="ECO:0000256" key="1">
    <source>
        <dbReference type="SAM" id="MobiDB-lite"/>
    </source>
</evidence>
<dbReference type="Proteomes" id="UP000177174">
    <property type="component" value="Unassembled WGS sequence"/>
</dbReference>
<accession>A0A1G1ZFQ8</accession>
<feature type="region of interest" description="Disordered" evidence="1">
    <location>
        <begin position="271"/>
        <end position="292"/>
    </location>
</feature>
<comment type="caution">
    <text evidence="2">The sequence shown here is derived from an EMBL/GenBank/DDBJ whole genome shotgun (WGS) entry which is preliminary data.</text>
</comment>
<sequence>MVSLFPEGFSMETPKSAKPMGGPAKERSDKPMTPAEMTEENKKRVPAGYKPLSLENFCVTPMAQDWLIGQGMADTKQGPANPRAGFNFRLRFTVLKNRALNMGRQLTLAETQSAAEWLKAKIAEENKTADEVKAIRDTRPDETVIATVLTDGKVTCDIGEEEFQPMSWTPVKGSSPIVDRRTGKPFRSGNFFVLPNGDGTFRVGAICRDCVKDYRDTLQQGTDPRLFHGHTYADAARIADELTAEVEKVKTDEEKRKAKIAKLGQNVNSMSEVNRSAKLGYGGRRRDEGYRR</sequence>